<evidence type="ECO:0000256" key="1">
    <source>
        <dbReference type="SAM" id="SignalP"/>
    </source>
</evidence>
<keyword evidence="1" id="KW-0732">Signal</keyword>
<feature type="chain" id="PRO_5005895119" evidence="1">
    <location>
        <begin position="20"/>
        <end position="124"/>
    </location>
</feature>
<keyword evidence="2" id="KW-1185">Reference proteome</keyword>
<sequence length="124" mass="13836">MNSLSLVTLVSILINISFGFKTNCTSTVGEPCSVWLEPGEPAYEIFHLCLTDSDKELGVGLLKKGADLSEIEKENILIQTKVSEDAKKTFFTSLNDRPYASNRNIVIVPNDSRMGSRLNKQRRK</sequence>
<protein>
    <submittedName>
        <fullName evidence="3">Uncharacterized protein</fullName>
    </submittedName>
</protein>
<feature type="signal peptide" evidence="1">
    <location>
        <begin position="1"/>
        <end position="19"/>
    </location>
</feature>
<evidence type="ECO:0000313" key="2">
    <source>
        <dbReference type="Proteomes" id="UP000046392"/>
    </source>
</evidence>
<reference evidence="3" key="1">
    <citation type="submission" date="2017-02" db="UniProtKB">
        <authorList>
            <consortium name="WormBaseParasite"/>
        </authorList>
    </citation>
    <scope>IDENTIFICATION</scope>
</reference>
<name>A0A0N5BYI2_STREA</name>
<dbReference type="AlphaFoldDB" id="A0A0N5BYI2"/>
<evidence type="ECO:0000313" key="3">
    <source>
        <dbReference type="WBParaSite" id="SPAL_0001083600.1"/>
    </source>
</evidence>
<proteinExistence type="predicted"/>
<dbReference type="WBParaSite" id="SPAL_0001083600.1">
    <property type="protein sequence ID" value="SPAL_0001083600.1"/>
    <property type="gene ID" value="SPAL_0001083600"/>
</dbReference>
<dbReference type="Proteomes" id="UP000046392">
    <property type="component" value="Unplaced"/>
</dbReference>
<accession>A0A0N5BYI2</accession>
<organism evidence="2 3">
    <name type="scientific">Strongyloides papillosus</name>
    <name type="common">Intestinal threadworm</name>
    <dbReference type="NCBI Taxonomy" id="174720"/>
    <lineage>
        <taxon>Eukaryota</taxon>
        <taxon>Metazoa</taxon>
        <taxon>Ecdysozoa</taxon>
        <taxon>Nematoda</taxon>
        <taxon>Chromadorea</taxon>
        <taxon>Rhabditida</taxon>
        <taxon>Tylenchina</taxon>
        <taxon>Panagrolaimomorpha</taxon>
        <taxon>Strongyloidoidea</taxon>
        <taxon>Strongyloididae</taxon>
        <taxon>Strongyloides</taxon>
    </lineage>
</organism>